<evidence type="ECO:0000256" key="6">
    <source>
        <dbReference type="ARBA" id="ARBA00022737"/>
    </source>
</evidence>
<comment type="caution">
    <text evidence="14">The sequence shown here is derived from an EMBL/GenBank/DDBJ whole genome shotgun (WGS) entry which is preliminary data.</text>
</comment>
<dbReference type="GO" id="GO:0043531">
    <property type="term" value="F:ADP binding"/>
    <property type="evidence" value="ECO:0007669"/>
    <property type="project" value="InterPro"/>
</dbReference>
<feature type="transmembrane region" description="Helical" evidence="12">
    <location>
        <begin position="432"/>
        <end position="455"/>
    </location>
</feature>
<dbReference type="PROSITE" id="PS51387">
    <property type="entry name" value="FAD_PCMH"/>
    <property type="match status" value="1"/>
</dbReference>
<dbReference type="EC" id="1.3.1.72" evidence="3"/>
<reference evidence="14" key="2">
    <citation type="submission" date="2019-07" db="EMBL/GenBank/DDBJ databases">
        <authorList>
            <person name="Yang Y."/>
            <person name="Bocs S."/>
            <person name="Baudouin L."/>
        </authorList>
    </citation>
    <scope>NUCLEOTIDE SEQUENCE</scope>
    <source>
        <tissue evidence="14">Spear leaf of Hainan Tall coconut</tissue>
    </source>
</reference>
<keyword evidence="8" id="KW-0611">Plant defense</keyword>
<dbReference type="GO" id="GO:0071949">
    <property type="term" value="F:FAD binding"/>
    <property type="evidence" value="ECO:0007669"/>
    <property type="project" value="InterPro"/>
</dbReference>
<evidence type="ECO:0000256" key="9">
    <source>
        <dbReference type="ARBA" id="ARBA00022989"/>
    </source>
</evidence>
<dbReference type="Pfam" id="PF01565">
    <property type="entry name" value="FAD_binding_4"/>
    <property type="match status" value="1"/>
</dbReference>
<feature type="domain" description="FAD-binding PCMH-type" evidence="13">
    <location>
        <begin position="461"/>
        <end position="640"/>
    </location>
</feature>
<gene>
    <name evidence="14" type="ORF">COCNU_09G006410</name>
</gene>
<evidence type="ECO:0000256" key="10">
    <source>
        <dbReference type="ARBA" id="ARBA00023002"/>
    </source>
</evidence>
<protein>
    <recommendedName>
        <fullName evidence="3">Delta(24)-sterol reductase</fullName>
        <ecNumber evidence="3">1.3.1.72</ecNumber>
    </recommendedName>
</protein>
<dbReference type="Proteomes" id="UP000797356">
    <property type="component" value="Chromosome 9"/>
</dbReference>
<keyword evidence="10" id="KW-0560">Oxidoreductase</keyword>
<evidence type="ECO:0000313" key="14">
    <source>
        <dbReference type="EMBL" id="KAG1361178.1"/>
    </source>
</evidence>
<keyword evidence="15" id="KW-1185">Reference proteome</keyword>
<keyword evidence="6" id="KW-0677">Repeat</keyword>
<evidence type="ECO:0000256" key="12">
    <source>
        <dbReference type="SAM" id="Phobius"/>
    </source>
</evidence>
<evidence type="ECO:0000256" key="7">
    <source>
        <dbReference type="ARBA" id="ARBA00022741"/>
    </source>
</evidence>
<dbReference type="SUPFAM" id="SSF52047">
    <property type="entry name" value="RNI-like"/>
    <property type="match status" value="1"/>
</dbReference>
<dbReference type="InterPro" id="IPR016166">
    <property type="entry name" value="FAD-bd_PCMH"/>
</dbReference>
<dbReference type="GO" id="GO:0006952">
    <property type="term" value="P:defense response"/>
    <property type="evidence" value="ECO:0007669"/>
    <property type="project" value="UniProtKB-KW"/>
</dbReference>
<dbReference type="Pfam" id="PF18052">
    <property type="entry name" value="Rx_N"/>
    <property type="match status" value="1"/>
</dbReference>
<evidence type="ECO:0000256" key="5">
    <source>
        <dbReference type="ARBA" id="ARBA00022692"/>
    </source>
</evidence>
<dbReference type="SUPFAM" id="SSF52540">
    <property type="entry name" value="P-loop containing nucleoside triphosphate hydrolases"/>
    <property type="match status" value="1"/>
</dbReference>
<dbReference type="GO" id="GO:0050614">
    <property type="term" value="F:Delta24-sterol reductase activity"/>
    <property type="evidence" value="ECO:0007669"/>
    <property type="project" value="UniProtKB-EC"/>
</dbReference>
<dbReference type="OrthoDB" id="415825at2759"/>
<organism evidence="14 15">
    <name type="scientific">Cocos nucifera</name>
    <name type="common">Coconut palm</name>
    <dbReference type="NCBI Taxonomy" id="13894"/>
    <lineage>
        <taxon>Eukaryota</taxon>
        <taxon>Viridiplantae</taxon>
        <taxon>Streptophyta</taxon>
        <taxon>Embryophyta</taxon>
        <taxon>Tracheophyta</taxon>
        <taxon>Spermatophyta</taxon>
        <taxon>Magnoliopsida</taxon>
        <taxon>Liliopsida</taxon>
        <taxon>Arecaceae</taxon>
        <taxon>Arecoideae</taxon>
        <taxon>Cocoseae</taxon>
        <taxon>Attaleinae</taxon>
        <taxon>Cocos</taxon>
    </lineage>
</organism>
<evidence type="ECO:0000256" key="1">
    <source>
        <dbReference type="ARBA" id="ARBA00004167"/>
    </source>
</evidence>
<dbReference type="InterPro" id="IPR016169">
    <property type="entry name" value="FAD-bd_PCMH_sub2"/>
</dbReference>
<name>A0A8K0IK70_COCNU</name>
<dbReference type="GO" id="GO:0005737">
    <property type="term" value="C:cytoplasm"/>
    <property type="evidence" value="ECO:0007669"/>
    <property type="project" value="TreeGrafter"/>
</dbReference>
<dbReference type="InterPro" id="IPR006094">
    <property type="entry name" value="Oxid_FAD_bind_N"/>
</dbReference>
<keyword evidence="7" id="KW-0547">Nucleotide-binding</keyword>
<dbReference type="SUPFAM" id="SSF56176">
    <property type="entry name" value="FAD-binding/transporter-associated domain-like"/>
    <property type="match status" value="1"/>
</dbReference>
<evidence type="ECO:0000256" key="4">
    <source>
        <dbReference type="ARBA" id="ARBA00022614"/>
    </source>
</evidence>
<proteinExistence type="inferred from homology"/>
<dbReference type="AlphaFoldDB" id="A0A8K0IK70"/>
<keyword evidence="11 12" id="KW-0472">Membrane</keyword>
<evidence type="ECO:0000313" key="15">
    <source>
        <dbReference type="Proteomes" id="UP000797356"/>
    </source>
</evidence>
<dbReference type="PANTHER" id="PTHR10801">
    <property type="entry name" value="24-DEHYDROCHOLESTEROL REDUCTASE"/>
    <property type="match status" value="1"/>
</dbReference>
<evidence type="ECO:0000256" key="3">
    <source>
        <dbReference type="ARBA" id="ARBA00012405"/>
    </source>
</evidence>
<dbReference type="FunFam" id="3.30.465.10:FF:000012">
    <property type="entry name" value="delta(24)-sterol reductase isoform X1"/>
    <property type="match status" value="1"/>
</dbReference>
<comment type="subcellular location">
    <subcellularLocation>
        <location evidence="1">Membrane</location>
        <topology evidence="1">Single-pass membrane protein</topology>
    </subcellularLocation>
</comment>
<dbReference type="Gene3D" id="3.30.465.10">
    <property type="match status" value="1"/>
</dbReference>
<evidence type="ECO:0000256" key="11">
    <source>
        <dbReference type="ARBA" id="ARBA00023136"/>
    </source>
</evidence>
<evidence type="ECO:0000256" key="2">
    <source>
        <dbReference type="ARBA" id="ARBA00008894"/>
    </source>
</evidence>
<dbReference type="InterPro" id="IPR036318">
    <property type="entry name" value="FAD-bd_PCMH-like_sf"/>
</dbReference>
<dbReference type="GO" id="GO:0008202">
    <property type="term" value="P:steroid metabolic process"/>
    <property type="evidence" value="ECO:0007669"/>
    <property type="project" value="TreeGrafter"/>
</dbReference>
<dbReference type="GO" id="GO:0016020">
    <property type="term" value="C:membrane"/>
    <property type="evidence" value="ECO:0007669"/>
    <property type="project" value="UniProtKB-SubCell"/>
</dbReference>
<keyword evidence="9 12" id="KW-1133">Transmembrane helix</keyword>
<dbReference type="InterPro" id="IPR040165">
    <property type="entry name" value="Diminuto-like"/>
</dbReference>
<dbReference type="EMBL" id="CM017880">
    <property type="protein sequence ID" value="KAG1361178.1"/>
    <property type="molecule type" value="Genomic_DNA"/>
</dbReference>
<dbReference type="PANTHER" id="PTHR10801:SF0">
    <property type="entry name" value="DELTA(24)-STEROL REDUCTASE"/>
    <property type="match status" value="1"/>
</dbReference>
<dbReference type="Gene3D" id="3.80.10.10">
    <property type="entry name" value="Ribonuclease Inhibitor"/>
    <property type="match status" value="1"/>
</dbReference>
<keyword evidence="5 12" id="KW-0812">Transmembrane</keyword>
<dbReference type="InterPro" id="IPR041118">
    <property type="entry name" value="Rx_N"/>
</dbReference>
<dbReference type="InterPro" id="IPR027417">
    <property type="entry name" value="P-loop_NTPase"/>
</dbReference>
<evidence type="ECO:0000256" key="8">
    <source>
        <dbReference type="ARBA" id="ARBA00022821"/>
    </source>
</evidence>
<comment type="similarity">
    <text evidence="2">Belongs to the disease resistance NB-LRR family.</text>
</comment>
<dbReference type="InterPro" id="IPR032675">
    <property type="entry name" value="LRR_dom_sf"/>
</dbReference>
<accession>A0A8K0IK70</accession>
<dbReference type="GO" id="GO:0051707">
    <property type="term" value="P:response to other organism"/>
    <property type="evidence" value="ECO:0007669"/>
    <property type="project" value="UniProtKB-ARBA"/>
</dbReference>
<sequence length="969" mass="111547">MLVGVKDELEKLRERMESIGVHLESAEQRRHTDMTVGIWVKKLKDVIIDLCMIKGRRLLEDHPSESAMEIMGRLKLRRSSYPVFPLYFQKDSLFYWEKDVWEHFTRNTNVAIDIGAEIRQVDKMDPDGGWKLLCKMVFRDDDEKEESSRLKEIGVQIVEKCGGVPLAIKVIAGVLRSKERSDLEWNKVLKSEILDLASRESSHTLPKAITELCNLRCLRLKGSRVPKGIGKLKHPNHLEGFVMGHDDDDDFFGGRFPSWMMSPSLDVSFPNPTKIMLSLCTSCPQLPPPGLLPQLKYLYIERAGAIKTIGPEFLGPRASSAATSFPNLQELQLSYMRNWEEWWFGMVEGIGEERRGAPKLLPRLSKLELIACPKLREPTACHQFRGIEYQSCQGPKTEIWDCPSLLLSTMPDLQTPLRPKKKKVWVDYLVKFRWVVVIFVVLPVSFTIYFLTYLGDVKSTMKSEKHRQKEHEENVKKVVNRLKQRNAKKDGLVCTARKPYIAVGMRNVDYKRARHFEVDLSAFRNILEIDKERMIAKVEPLVNMGQITRATVPMNLALAVVAELDDLTVGGLINGYGIEGSSHIYGLFSDTVVALEVVLANGQVVRATKDNEYADLFYGIPWSQGTLALLVSAEIKLIPIKEYMRVTYTPVRGSLKELAQAYADSFAPRDGDTSKVPDFVEGMIFMPTEGVMMTGRYASKEEAKKKGNVINGVGWWFKPWFYQHSQKALKKGEFVEYIPTREYYHRHTRSLYWEGKLILPFGDQWWFRWFFGWMMPPKVSLLKATQGEAIRNYYHDHHVIQDMLVPLYKVGDALEYVHQEFEVYPIWICPHRLFKLPVKTMVYPEPGFELHHRQGDTSHAQMFTDIGVYYAPAAVLRGEEFNGAEAVLRLEEWMIQNHGFQPQYAVSELTEKNFWRMFDGAHYEHCRRKYGAIGTFMSVYYKSKKGKKTEKEVQEAEAAILEPAYAEEA</sequence>
<keyword evidence="4" id="KW-0433">Leucine-rich repeat</keyword>
<reference evidence="14" key="1">
    <citation type="journal article" date="2017" name="Gigascience">
        <title>The genome draft of coconut (Cocos nucifera).</title>
        <authorList>
            <person name="Xiao Y."/>
            <person name="Xu P."/>
            <person name="Fan H."/>
            <person name="Baudouin L."/>
            <person name="Xia W."/>
            <person name="Bocs S."/>
            <person name="Xu J."/>
            <person name="Li Q."/>
            <person name="Guo A."/>
            <person name="Zhou L."/>
            <person name="Li J."/>
            <person name="Wu Y."/>
            <person name="Ma Z."/>
            <person name="Armero A."/>
            <person name="Issali A.E."/>
            <person name="Liu N."/>
            <person name="Peng M."/>
            <person name="Yang Y."/>
        </authorList>
    </citation>
    <scope>NUCLEOTIDE SEQUENCE</scope>
    <source>
        <tissue evidence="14">Spear leaf of Hainan Tall coconut</tissue>
    </source>
</reference>
<evidence type="ECO:0000259" key="13">
    <source>
        <dbReference type="PROSITE" id="PS51387"/>
    </source>
</evidence>
<dbReference type="Gene3D" id="1.20.5.4130">
    <property type="match status" value="1"/>
</dbReference>